<dbReference type="AlphaFoldDB" id="A0A5C3Q584"/>
<dbReference type="EMBL" id="ML178849">
    <property type="protein sequence ID" value="TFK97245.1"/>
    <property type="molecule type" value="Genomic_DNA"/>
</dbReference>
<accession>A0A5C3Q584</accession>
<evidence type="ECO:0000313" key="3">
    <source>
        <dbReference type="Proteomes" id="UP000305067"/>
    </source>
</evidence>
<feature type="compositionally biased region" description="Polar residues" evidence="1">
    <location>
        <begin position="207"/>
        <end position="218"/>
    </location>
</feature>
<organism evidence="2 3">
    <name type="scientific">Pterulicium gracile</name>
    <dbReference type="NCBI Taxonomy" id="1884261"/>
    <lineage>
        <taxon>Eukaryota</taxon>
        <taxon>Fungi</taxon>
        <taxon>Dikarya</taxon>
        <taxon>Basidiomycota</taxon>
        <taxon>Agaricomycotina</taxon>
        <taxon>Agaricomycetes</taxon>
        <taxon>Agaricomycetidae</taxon>
        <taxon>Agaricales</taxon>
        <taxon>Pleurotineae</taxon>
        <taxon>Pterulaceae</taxon>
        <taxon>Pterulicium</taxon>
    </lineage>
</organism>
<evidence type="ECO:0000256" key="1">
    <source>
        <dbReference type="SAM" id="MobiDB-lite"/>
    </source>
</evidence>
<name>A0A5C3Q584_9AGAR</name>
<dbReference type="SUPFAM" id="SSF52047">
    <property type="entry name" value="RNI-like"/>
    <property type="match status" value="1"/>
</dbReference>
<reference evidence="2 3" key="1">
    <citation type="journal article" date="2019" name="Nat. Ecol. Evol.">
        <title>Megaphylogeny resolves global patterns of mushroom evolution.</title>
        <authorList>
            <person name="Varga T."/>
            <person name="Krizsan K."/>
            <person name="Foldi C."/>
            <person name="Dima B."/>
            <person name="Sanchez-Garcia M."/>
            <person name="Sanchez-Ramirez S."/>
            <person name="Szollosi G.J."/>
            <person name="Szarkandi J.G."/>
            <person name="Papp V."/>
            <person name="Albert L."/>
            <person name="Andreopoulos W."/>
            <person name="Angelini C."/>
            <person name="Antonin V."/>
            <person name="Barry K.W."/>
            <person name="Bougher N.L."/>
            <person name="Buchanan P."/>
            <person name="Buyck B."/>
            <person name="Bense V."/>
            <person name="Catcheside P."/>
            <person name="Chovatia M."/>
            <person name="Cooper J."/>
            <person name="Damon W."/>
            <person name="Desjardin D."/>
            <person name="Finy P."/>
            <person name="Geml J."/>
            <person name="Haridas S."/>
            <person name="Hughes K."/>
            <person name="Justo A."/>
            <person name="Karasinski D."/>
            <person name="Kautmanova I."/>
            <person name="Kiss B."/>
            <person name="Kocsube S."/>
            <person name="Kotiranta H."/>
            <person name="LaButti K.M."/>
            <person name="Lechner B.E."/>
            <person name="Liimatainen K."/>
            <person name="Lipzen A."/>
            <person name="Lukacs Z."/>
            <person name="Mihaltcheva S."/>
            <person name="Morgado L.N."/>
            <person name="Niskanen T."/>
            <person name="Noordeloos M.E."/>
            <person name="Ohm R.A."/>
            <person name="Ortiz-Santana B."/>
            <person name="Ovrebo C."/>
            <person name="Racz N."/>
            <person name="Riley R."/>
            <person name="Savchenko A."/>
            <person name="Shiryaev A."/>
            <person name="Soop K."/>
            <person name="Spirin V."/>
            <person name="Szebenyi C."/>
            <person name="Tomsovsky M."/>
            <person name="Tulloss R.E."/>
            <person name="Uehling J."/>
            <person name="Grigoriev I.V."/>
            <person name="Vagvolgyi C."/>
            <person name="Papp T."/>
            <person name="Martin F.M."/>
            <person name="Miettinen O."/>
            <person name="Hibbett D.S."/>
            <person name="Nagy L.G."/>
        </authorList>
    </citation>
    <scope>NUCLEOTIDE SEQUENCE [LARGE SCALE GENOMIC DNA]</scope>
    <source>
        <strain evidence="2 3">CBS 309.79</strain>
    </source>
</reference>
<dbReference type="InterPro" id="IPR032675">
    <property type="entry name" value="LRR_dom_sf"/>
</dbReference>
<feature type="region of interest" description="Disordered" evidence="1">
    <location>
        <begin position="181"/>
        <end position="225"/>
    </location>
</feature>
<protein>
    <submittedName>
        <fullName evidence="2">Uncharacterized protein</fullName>
    </submittedName>
</protein>
<gene>
    <name evidence="2" type="ORF">BDV98DRAFT_632897</name>
</gene>
<proteinExistence type="predicted"/>
<dbReference type="Proteomes" id="UP000305067">
    <property type="component" value="Unassembled WGS sequence"/>
</dbReference>
<keyword evidence="3" id="KW-1185">Reference proteome</keyword>
<feature type="compositionally biased region" description="Low complexity" evidence="1">
    <location>
        <begin position="189"/>
        <end position="206"/>
    </location>
</feature>
<dbReference type="Gene3D" id="3.80.10.10">
    <property type="entry name" value="Ribonuclease Inhibitor"/>
    <property type="match status" value="1"/>
</dbReference>
<sequence>MTISNAIISFPTFLSSSKPNANLTELSIGQLNLREVDELFIVSCLRSCPHLKDLQIWLIDDDGEGRTLNALFRLLTWSPRNELCPKLSVLSLESVNLKTTLDPARDALLGMLASRSEAAASRSEAASGLSEVASGTMAGLIFGQDKDHAFEGRGVPEARREVFDEAQLTLLGVEATHFKQNATEKHHQSASQSQSPSRSQRQQSRPGMSTPSSSQRSGQRVYRGSASPFTSTTVCGTFEFNEKLAVFVHASMAIDIPPELLLRILQNCRDDDSHKPSHYPWVQSQSIEIDTVPFHCQLDRSRDKPLKVTIDVDGGFRAITPAITRLLQESHRWVEISLSRAYIDAKRLIAALERCAHLERLTLIGCQYHGTFATAHPLTLPALNYLSLYCKRSDFPVNACLAPALQVLYIRYTPSFESITPFLIRSSSNNPTKLSIEDSDLTAVRRGPHAIMPACMPPAEGFHDLQPIRMLTQLVSPVDLGARKHALSQSVRAVGVVCRPLFGPPIHLTCYASLSERGCCQGERNIHITLIECHTWKRHVRFDEEQLKKIEELTSLCSLRLEDGDDS</sequence>
<evidence type="ECO:0000313" key="2">
    <source>
        <dbReference type="EMBL" id="TFK97245.1"/>
    </source>
</evidence>